<keyword evidence="1" id="KW-0472">Membrane</keyword>
<name>A0A0F9GUS7_9ZZZZ</name>
<accession>A0A0F9GUS7</accession>
<evidence type="ECO:0000313" key="2">
    <source>
        <dbReference type="EMBL" id="KKM02524.1"/>
    </source>
</evidence>
<gene>
    <name evidence="2" type="ORF">LCGC14_1783570</name>
</gene>
<keyword evidence="1" id="KW-0812">Transmembrane</keyword>
<feature type="transmembrane region" description="Helical" evidence="1">
    <location>
        <begin position="12"/>
        <end position="38"/>
    </location>
</feature>
<dbReference type="AlphaFoldDB" id="A0A0F9GUS7"/>
<protein>
    <submittedName>
        <fullName evidence="2">Uncharacterized protein</fullName>
    </submittedName>
</protein>
<organism evidence="2">
    <name type="scientific">marine sediment metagenome</name>
    <dbReference type="NCBI Taxonomy" id="412755"/>
    <lineage>
        <taxon>unclassified sequences</taxon>
        <taxon>metagenomes</taxon>
        <taxon>ecological metagenomes</taxon>
    </lineage>
</organism>
<keyword evidence="1" id="KW-1133">Transmembrane helix</keyword>
<evidence type="ECO:0000256" key="1">
    <source>
        <dbReference type="SAM" id="Phobius"/>
    </source>
</evidence>
<feature type="transmembrane region" description="Helical" evidence="1">
    <location>
        <begin position="45"/>
        <end position="67"/>
    </location>
</feature>
<feature type="transmembrane region" description="Helical" evidence="1">
    <location>
        <begin position="73"/>
        <end position="90"/>
    </location>
</feature>
<comment type="caution">
    <text evidence="2">The sequence shown here is derived from an EMBL/GenBank/DDBJ whole genome shotgun (WGS) entry which is preliminary data.</text>
</comment>
<proteinExistence type="predicted"/>
<dbReference type="EMBL" id="LAZR01016906">
    <property type="protein sequence ID" value="KKM02524.1"/>
    <property type="molecule type" value="Genomic_DNA"/>
</dbReference>
<reference evidence="2" key="1">
    <citation type="journal article" date="2015" name="Nature">
        <title>Complex archaea that bridge the gap between prokaryotes and eukaryotes.</title>
        <authorList>
            <person name="Spang A."/>
            <person name="Saw J.H."/>
            <person name="Jorgensen S.L."/>
            <person name="Zaremba-Niedzwiedzka K."/>
            <person name="Martijn J."/>
            <person name="Lind A.E."/>
            <person name="van Eijk R."/>
            <person name="Schleper C."/>
            <person name="Guy L."/>
            <person name="Ettema T.J."/>
        </authorList>
    </citation>
    <scope>NUCLEOTIDE SEQUENCE</scope>
</reference>
<sequence>MEFLSGVFAALLLWPIFIVGTLWFWTFSAVMFGWMIYLTEDDSHFFATVSLIAFVWLMSSANSLSVLINPLIWLKWIVVYLAIGSTWSFLKWFSYLHKTKDHLKELKERFLNRYDVQLTVDGKISEKDFPQFAEYLNDAHYMGMGRFNATKIRKRADVIPTVKGRFGDLTRWIIWWPMSAFWTILNDPLRRLAQALVRAFRGIYTKIALSVFSEEV</sequence>